<dbReference type="InterPro" id="IPR007630">
    <property type="entry name" value="RNA_pol_sigma70_r4"/>
</dbReference>
<evidence type="ECO:0000259" key="8">
    <source>
        <dbReference type="PROSITE" id="PS00716"/>
    </source>
</evidence>
<dbReference type="EMBL" id="BAABIB010000125">
    <property type="protein sequence ID" value="GAA4662257.1"/>
    <property type="molecule type" value="Genomic_DNA"/>
</dbReference>
<evidence type="ECO:0000256" key="5">
    <source>
        <dbReference type="RuleBase" id="RU362124"/>
    </source>
</evidence>
<feature type="compositionally biased region" description="Low complexity" evidence="6">
    <location>
        <begin position="117"/>
        <end position="150"/>
    </location>
</feature>
<comment type="similarity">
    <text evidence="5">Belongs to the sigma-70 factor family.</text>
</comment>
<dbReference type="Pfam" id="PF04542">
    <property type="entry name" value="Sigma70_r2"/>
    <property type="match status" value="1"/>
</dbReference>
<dbReference type="SUPFAM" id="SSF88946">
    <property type="entry name" value="Sigma2 domain of RNA polymerase sigma factors"/>
    <property type="match status" value="1"/>
</dbReference>
<feature type="compositionally biased region" description="Low complexity" evidence="6">
    <location>
        <begin position="61"/>
        <end position="70"/>
    </location>
</feature>
<comment type="caution">
    <text evidence="9">The sequence shown here is derived from an EMBL/GenBank/DDBJ whole genome shotgun (WGS) entry which is preliminary data.</text>
</comment>
<evidence type="ECO:0000256" key="1">
    <source>
        <dbReference type="ARBA" id="ARBA00023015"/>
    </source>
</evidence>
<organism evidence="9 10">
    <name type="scientific">Amycolatopsis dongchuanensis</name>
    <dbReference type="NCBI Taxonomy" id="1070866"/>
    <lineage>
        <taxon>Bacteria</taxon>
        <taxon>Bacillati</taxon>
        <taxon>Actinomycetota</taxon>
        <taxon>Actinomycetes</taxon>
        <taxon>Pseudonocardiales</taxon>
        <taxon>Pseudonocardiaceae</taxon>
        <taxon>Amycolatopsis</taxon>
    </lineage>
</organism>
<evidence type="ECO:0000256" key="6">
    <source>
        <dbReference type="SAM" id="MobiDB-lite"/>
    </source>
</evidence>
<dbReference type="NCBIfam" id="TIGR02479">
    <property type="entry name" value="FliA_WhiG"/>
    <property type="match status" value="1"/>
</dbReference>
<dbReference type="Proteomes" id="UP001500192">
    <property type="component" value="Unassembled WGS sequence"/>
</dbReference>
<dbReference type="SUPFAM" id="SSF88659">
    <property type="entry name" value="Sigma3 and sigma4 domains of RNA polymerase sigma factors"/>
    <property type="match status" value="2"/>
</dbReference>
<keyword evidence="1 5" id="KW-0805">Transcription regulation</keyword>
<reference evidence="10" key="1">
    <citation type="journal article" date="2019" name="Int. J. Syst. Evol. Microbiol.">
        <title>The Global Catalogue of Microorganisms (GCM) 10K type strain sequencing project: providing services to taxonomists for standard genome sequencing and annotation.</title>
        <authorList>
            <consortium name="The Broad Institute Genomics Platform"/>
            <consortium name="The Broad Institute Genome Sequencing Center for Infectious Disease"/>
            <person name="Wu L."/>
            <person name="Ma J."/>
        </authorList>
    </citation>
    <scope>NUCLEOTIDE SEQUENCE [LARGE SCALE GENOMIC DNA]</scope>
    <source>
        <strain evidence="10">JCM 18054</strain>
    </source>
</reference>
<dbReference type="InterPro" id="IPR013324">
    <property type="entry name" value="RNA_pol_sigma_r3/r4-like"/>
</dbReference>
<keyword evidence="2 5" id="KW-0731">Sigma factor</keyword>
<dbReference type="PRINTS" id="PR00046">
    <property type="entry name" value="SIGMA70FCT"/>
</dbReference>
<feature type="domain" description="RNA polymerase sigma-70" evidence="8">
    <location>
        <begin position="498"/>
        <end position="524"/>
    </location>
</feature>
<name>A0ABP8VG87_9PSEU</name>
<feature type="domain" description="RNA polymerase sigma-70" evidence="7">
    <location>
        <begin position="333"/>
        <end position="346"/>
    </location>
</feature>
<dbReference type="PROSITE" id="PS00715">
    <property type="entry name" value="SIGMA70_1"/>
    <property type="match status" value="1"/>
</dbReference>
<dbReference type="PANTHER" id="PTHR30385">
    <property type="entry name" value="SIGMA FACTOR F FLAGELLAR"/>
    <property type="match status" value="1"/>
</dbReference>
<dbReference type="NCBIfam" id="NF005413">
    <property type="entry name" value="PRK06986.1"/>
    <property type="match status" value="1"/>
</dbReference>
<accession>A0ABP8VG87</accession>
<evidence type="ECO:0000313" key="9">
    <source>
        <dbReference type="EMBL" id="GAA4662257.1"/>
    </source>
</evidence>
<keyword evidence="10" id="KW-1185">Reference proteome</keyword>
<dbReference type="Pfam" id="PF04545">
    <property type="entry name" value="Sigma70_r4"/>
    <property type="match status" value="1"/>
</dbReference>
<comment type="function">
    <text evidence="5">Sigma factors are initiation factors that promote the attachment of RNA polymerase to specific initiation sites and are then released.</text>
</comment>
<feature type="compositionally biased region" description="Basic and acidic residues" evidence="6">
    <location>
        <begin position="22"/>
        <end position="53"/>
    </location>
</feature>
<evidence type="ECO:0000256" key="4">
    <source>
        <dbReference type="ARBA" id="ARBA00023163"/>
    </source>
</evidence>
<proteinExistence type="inferred from homology"/>
<evidence type="ECO:0000256" key="3">
    <source>
        <dbReference type="ARBA" id="ARBA00023125"/>
    </source>
</evidence>
<dbReference type="InterPro" id="IPR000943">
    <property type="entry name" value="RNA_pol_sigma70"/>
</dbReference>
<dbReference type="Gene3D" id="1.10.1740.10">
    <property type="match status" value="1"/>
</dbReference>
<evidence type="ECO:0000313" key="10">
    <source>
        <dbReference type="Proteomes" id="UP001500192"/>
    </source>
</evidence>
<gene>
    <name evidence="9" type="ORF">GCM10023214_63290</name>
</gene>
<dbReference type="CDD" id="cd06171">
    <property type="entry name" value="Sigma70_r4"/>
    <property type="match status" value="1"/>
</dbReference>
<feature type="compositionally biased region" description="Low complexity" evidence="6">
    <location>
        <begin position="88"/>
        <end position="109"/>
    </location>
</feature>
<keyword evidence="3 5" id="KW-0238">DNA-binding</keyword>
<dbReference type="InterPro" id="IPR012845">
    <property type="entry name" value="RNA_pol_sigma_FliA_WhiG"/>
</dbReference>
<evidence type="ECO:0000256" key="2">
    <source>
        <dbReference type="ARBA" id="ARBA00023082"/>
    </source>
</evidence>
<keyword evidence="4 5" id="KW-0804">Transcription</keyword>
<dbReference type="InterPro" id="IPR014284">
    <property type="entry name" value="RNA_pol_sigma-70_dom"/>
</dbReference>
<sequence>MTPERAEDGAAGESSPTPTRPEPGDRTEPVAEGGRHMTADLRLTDADRSDTHPNGDLGVPAAAAPATRSADAAKEREQLTPATGDTPAKAIGKAPAKAAGDDSANAAGGASKGGGDASAHAADVASEGAGGTSTNAADDASTGAGGASAKAADRAPAHAADVASEGAGDASAEVACGASEGAADALAKAASDASAKSAELATPRADPPATAPTAPETVGQPDANPVAGHGSSTVADRSGEAFVNGSGEARVNGEGHAHTGNGASGQQPASRGGGTNGDAPNEVDAAINALWREFRERPNQRLRERLVLHYAPLVKYVAGRVGTGLPTHVDVGDLVQSGIFGLIDAIEKFDPDRGWRFETYAMQRIRGAILDDLRSQDWVPRVVRSRLREAERALERLGARLHRTPTDTELAEELGIGLDELRDLYGQLRLTSVVALEDLIAAGKDSGSLVDTLQDEDAVDPVAVLVDRDNRRQLAEAIAQLTERDRIVVSLYYFESLTLAEIGKVLGVTESRVSQLHTRAVLRLRARLTEQAGV</sequence>
<dbReference type="Gene3D" id="1.20.140.160">
    <property type="match status" value="1"/>
</dbReference>
<feature type="compositionally biased region" description="Low complexity" evidence="6">
    <location>
        <begin position="177"/>
        <end position="204"/>
    </location>
</feature>
<evidence type="ECO:0000259" key="7">
    <source>
        <dbReference type="PROSITE" id="PS00715"/>
    </source>
</evidence>
<dbReference type="PROSITE" id="PS00716">
    <property type="entry name" value="SIGMA70_2"/>
    <property type="match status" value="1"/>
</dbReference>
<dbReference type="PANTHER" id="PTHR30385:SF7">
    <property type="entry name" value="RNA POLYMERASE SIGMA FACTOR FLIA"/>
    <property type="match status" value="1"/>
</dbReference>
<dbReference type="InterPro" id="IPR007624">
    <property type="entry name" value="RNA_pol_sigma70_r3"/>
</dbReference>
<dbReference type="Pfam" id="PF04539">
    <property type="entry name" value="Sigma70_r3"/>
    <property type="match status" value="1"/>
</dbReference>
<dbReference type="InterPro" id="IPR007627">
    <property type="entry name" value="RNA_pol_sigma70_r2"/>
</dbReference>
<protein>
    <recommendedName>
        <fullName evidence="5">RNA polymerase sigma factor</fullName>
    </recommendedName>
</protein>
<feature type="region of interest" description="Disordered" evidence="6">
    <location>
        <begin position="1"/>
        <end position="281"/>
    </location>
</feature>
<dbReference type="InterPro" id="IPR013325">
    <property type="entry name" value="RNA_pol_sigma_r2"/>
</dbReference>
<dbReference type="NCBIfam" id="TIGR02937">
    <property type="entry name" value="sigma70-ECF"/>
    <property type="match status" value="1"/>
</dbReference>